<dbReference type="EMBL" id="FTOA01000012">
    <property type="protein sequence ID" value="SIT19381.1"/>
    <property type="molecule type" value="Genomic_DNA"/>
</dbReference>
<evidence type="ECO:0000313" key="11">
    <source>
        <dbReference type="EMBL" id="SIT19381.1"/>
    </source>
</evidence>
<comment type="similarity">
    <text evidence="3 9">Belongs to the class-II pyridoxal-phosphate-dependent aminotransferase family. Histidinol-phosphate aminotransferase subfamily.</text>
</comment>
<feature type="domain" description="Aminotransferase class I/classII large" evidence="10">
    <location>
        <begin position="30"/>
        <end position="357"/>
    </location>
</feature>
<keyword evidence="9" id="KW-0368">Histidine biosynthesis</keyword>
<dbReference type="InterPro" id="IPR015422">
    <property type="entry name" value="PyrdxlP-dep_Trfase_small"/>
</dbReference>
<dbReference type="STRING" id="80876.SAMN05421779_11231"/>
<dbReference type="InterPro" id="IPR004839">
    <property type="entry name" value="Aminotransferase_I/II_large"/>
</dbReference>
<evidence type="ECO:0000256" key="5">
    <source>
        <dbReference type="ARBA" id="ARBA00022576"/>
    </source>
</evidence>
<comment type="pathway">
    <text evidence="2 9">Amino-acid biosynthesis; L-histidine biosynthesis; L-histidine from 5-phospho-alpha-D-ribose 1-diphosphate: step 7/9.</text>
</comment>
<evidence type="ECO:0000256" key="1">
    <source>
        <dbReference type="ARBA" id="ARBA00001933"/>
    </source>
</evidence>
<evidence type="ECO:0000256" key="6">
    <source>
        <dbReference type="ARBA" id="ARBA00022679"/>
    </source>
</evidence>
<keyword evidence="9" id="KW-0028">Amino-acid biosynthesis</keyword>
<reference evidence="11 12" key="1">
    <citation type="submission" date="2017-01" db="EMBL/GenBank/DDBJ databases">
        <authorList>
            <person name="Mah S.A."/>
            <person name="Swanson W.J."/>
            <person name="Moy G.W."/>
            <person name="Vacquier V.D."/>
        </authorList>
    </citation>
    <scope>NUCLEOTIDE SEQUENCE [LARGE SCALE GENOMIC DNA]</scope>
    <source>
        <strain evidence="11 12">DSM 11589</strain>
    </source>
</reference>
<dbReference type="Proteomes" id="UP000185678">
    <property type="component" value="Unassembled WGS sequence"/>
</dbReference>
<evidence type="ECO:0000256" key="4">
    <source>
        <dbReference type="ARBA" id="ARBA00011738"/>
    </source>
</evidence>
<dbReference type="InterPro" id="IPR015424">
    <property type="entry name" value="PyrdxlP-dep_Trfase"/>
</dbReference>
<dbReference type="PANTHER" id="PTHR43643">
    <property type="entry name" value="HISTIDINOL-PHOSPHATE AMINOTRANSFERASE 2"/>
    <property type="match status" value="1"/>
</dbReference>
<dbReference type="UniPathway" id="UPA00031">
    <property type="reaction ID" value="UER00012"/>
</dbReference>
<dbReference type="CDD" id="cd00609">
    <property type="entry name" value="AAT_like"/>
    <property type="match status" value="1"/>
</dbReference>
<keyword evidence="5 9" id="KW-0032">Aminotransferase</keyword>
<dbReference type="SUPFAM" id="SSF53383">
    <property type="entry name" value="PLP-dependent transferases"/>
    <property type="match status" value="1"/>
</dbReference>
<evidence type="ECO:0000256" key="7">
    <source>
        <dbReference type="ARBA" id="ARBA00022898"/>
    </source>
</evidence>
<dbReference type="NCBIfam" id="TIGR01141">
    <property type="entry name" value="hisC"/>
    <property type="match status" value="1"/>
</dbReference>
<proteinExistence type="inferred from homology"/>
<dbReference type="AlphaFoldDB" id="A0A1N7Q970"/>
<dbReference type="GO" id="GO:0004400">
    <property type="term" value="F:histidinol-phosphate transaminase activity"/>
    <property type="evidence" value="ECO:0007669"/>
    <property type="project" value="UniProtKB-UniRule"/>
</dbReference>
<dbReference type="GO" id="GO:0030170">
    <property type="term" value="F:pyridoxal phosphate binding"/>
    <property type="evidence" value="ECO:0007669"/>
    <property type="project" value="InterPro"/>
</dbReference>
<dbReference type="Gene3D" id="3.40.640.10">
    <property type="entry name" value="Type I PLP-dependent aspartate aminotransferase-like (Major domain)"/>
    <property type="match status" value="1"/>
</dbReference>
<organism evidence="11 12">
    <name type="scientific">Insolitispirillum peregrinum</name>
    <dbReference type="NCBI Taxonomy" id="80876"/>
    <lineage>
        <taxon>Bacteria</taxon>
        <taxon>Pseudomonadati</taxon>
        <taxon>Pseudomonadota</taxon>
        <taxon>Alphaproteobacteria</taxon>
        <taxon>Rhodospirillales</taxon>
        <taxon>Novispirillaceae</taxon>
        <taxon>Insolitispirillum</taxon>
    </lineage>
</organism>
<dbReference type="HAMAP" id="MF_01023">
    <property type="entry name" value="HisC_aminotrans_2"/>
    <property type="match status" value="1"/>
</dbReference>
<evidence type="ECO:0000259" key="10">
    <source>
        <dbReference type="Pfam" id="PF00155"/>
    </source>
</evidence>
<dbReference type="InterPro" id="IPR005861">
    <property type="entry name" value="HisP_aminotrans"/>
</dbReference>
<dbReference type="Gene3D" id="3.90.1150.10">
    <property type="entry name" value="Aspartate Aminotransferase, domain 1"/>
    <property type="match status" value="1"/>
</dbReference>
<dbReference type="OrthoDB" id="9809616at2"/>
<feature type="modified residue" description="N6-(pyridoxal phosphate)lysine" evidence="9">
    <location>
        <position position="220"/>
    </location>
</feature>
<evidence type="ECO:0000256" key="9">
    <source>
        <dbReference type="HAMAP-Rule" id="MF_01023"/>
    </source>
</evidence>
<gene>
    <name evidence="9" type="primary">hisC</name>
    <name evidence="11" type="ORF">SAMN05421779_11231</name>
</gene>
<comment type="subunit">
    <text evidence="4 9">Homodimer.</text>
</comment>
<evidence type="ECO:0000256" key="2">
    <source>
        <dbReference type="ARBA" id="ARBA00005011"/>
    </source>
</evidence>
<dbReference type="InterPro" id="IPR015421">
    <property type="entry name" value="PyrdxlP-dep_Trfase_major"/>
</dbReference>
<evidence type="ECO:0000256" key="3">
    <source>
        <dbReference type="ARBA" id="ARBA00007970"/>
    </source>
</evidence>
<dbReference type="GO" id="GO:0000105">
    <property type="term" value="P:L-histidine biosynthetic process"/>
    <property type="evidence" value="ECO:0007669"/>
    <property type="project" value="UniProtKB-UniRule"/>
</dbReference>
<dbReference type="InterPro" id="IPR050106">
    <property type="entry name" value="HistidinolP_aminotransfase"/>
</dbReference>
<dbReference type="PANTHER" id="PTHR43643:SF3">
    <property type="entry name" value="HISTIDINOL-PHOSPHATE AMINOTRANSFERASE"/>
    <property type="match status" value="1"/>
</dbReference>
<comment type="cofactor">
    <cofactor evidence="1 9">
        <name>pyridoxal 5'-phosphate</name>
        <dbReference type="ChEBI" id="CHEBI:597326"/>
    </cofactor>
</comment>
<name>A0A1N7Q970_9PROT</name>
<sequence length="365" mass="38701">MSLPTPQPGILDIAAYVGGESSVKGVERIYKLSSNEGALGPSPKAQAALVATAGKLHRYPDGGSTELRKAIAARYGLDPTTIVCGAGSDELIGLLVKAYAGPGDEVLYSEHGFLMYGIYAKGCSAVPVTAPERNLCADVDALLAAVTDKTKLVFVTNPSNPTGTYTSAEELARLRAALPSHVLLVIDAAYAEYVDRNDYTTGLDLAQNTPNTVMLRTFSKLHALGGARVGWGVFPPAIADVMNRLRSPFNLTSSSQAAARAAIEDVEFQALCKTHNDYWLPWMKAELKALGLHTTDSVANFVLVQFPADGAHSAKAAHAFLQNRGLIVRPVGSYGLPEWLRITIGTGEENQMVIAALKDFLGAGS</sequence>
<dbReference type="RefSeq" id="WP_076402114.1">
    <property type="nucleotide sequence ID" value="NZ_FTOA01000012.1"/>
</dbReference>
<accession>A0A1N7Q970</accession>
<evidence type="ECO:0000256" key="8">
    <source>
        <dbReference type="ARBA" id="ARBA00047481"/>
    </source>
</evidence>
<protein>
    <recommendedName>
        <fullName evidence="9">Histidinol-phosphate aminotransferase</fullName>
        <ecNumber evidence="9">2.6.1.9</ecNumber>
    </recommendedName>
    <alternativeName>
        <fullName evidence="9">Imidazole acetol-phosphate transaminase</fullName>
    </alternativeName>
</protein>
<keyword evidence="12" id="KW-1185">Reference proteome</keyword>
<comment type="catalytic activity">
    <reaction evidence="8 9">
        <text>L-histidinol phosphate + 2-oxoglutarate = 3-(imidazol-4-yl)-2-oxopropyl phosphate + L-glutamate</text>
        <dbReference type="Rhea" id="RHEA:23744"/>
        <dbReference type="ChEBI" id="CHEBI:16810"/>
        <dbReference type="ChEBI" id="CHEBI:29985"/>
        <dbReference type="ChEBI" id="CHEBI:57766"/>
        <dbReference type="ChEBI" id="CHEBI:57980"/>
        <dbReference type="EC" id="2.6.1.9"/>
    </reaction>
</comment>
<dbReference type="EC" id="2.6.1.9" evidence="9"/>
<keyword evidence="7 9" id="KW-0663">Pyridoxal phosphate</keyword>
<dbReference type="Pfam" id="PF00155">
    <property type="entry name" value="Aminotran_1_2"/>
    <property type="match status" value="1"/>
</dbReference>
<keyword evidence="6 9" id="KW-0808">Transferase</keyword>
<evidence type="ECO:0000313" key="12">
    <source>
        <dbReference type="Proteomes" id="UP000185678"/>
    </source>
</evidence>